<accession>A0ABX0TXS0</accession>
<keyword evidence="3" id="KW-1185">Reference proteome</keyword>
<name>A0ABX0TXS0_9SPHN</name>
<feature type="chain" id="PRO_5046049946" description="Type II secretion system (T2SS), protein M subtype b" evidence="1">
    <location>
        <begin position="21"/>
        <end position="155"/>
    </location>
</feature>
<dbReference type="InterPro" id="IPR034756">
    <property type="entry name" value="T2SSM_b"/>
</dbReference>
<evidence type="ECO:0008006" key="4">
    <source>
        <dbReference type="Google" id="ProtNLM"/>
    </source>
</evidence>
<evidence type="ECO:0000313" key="2">
    <source>
        <dbReference type="EMBL" id="NIJ23114.1"/>
    </source>
</evidence>
<feature type="signal peptide" evidence="1">
    <location>
        <begin position="1"/>
        <end position="20"/>
    </location>
</feature>
<gene>
    <name evidence="2" type="ORF">FHT01_000656</name>
</gene>
<evidence type="ECO:0000256" key="1">
    <source>
        <dbReference type="SAM" id="SignalP"/>
    </source>
</evidence>
<dbReference type="Proteomes" id="UP000788153">
    <property type="component" value="Unassembled WGS sequence"/>
</dbReference>
<protein>
    <recommendedName>
        <fullName evidence="4">Type II secretion system (T2SS), protein M subtype b</fullName>
    </recommendedName>
</protein>
<dbReference type="RefSeq" id="WP_140048278.1">
    <property type="nucleotide sequence ID" value="NZ_BAAAEV010000001.1"/>
</dbReference>
<keyword evidence="1" id="KW-0732">Signal</keyword>
<sequence length="155" mass="15665">MALRPIWIAAIAGAAAAAWAMPSALDTATRAAADRGTLATALALEATASPPLPTLAKGSAIPARDPATAAAMLQRRLRMAATQGGLLVERAATLPPPGTGTVAVEIAVSGSEKAVIAYADALARARPVAAFFDWEIAAIDQANVRLSGSVVAAWR</sequence>
<proteinExistence type="predicted"/>
<evidence type="ECO:0000313" key="3">
    <source>
        <dbReference type="Proteomes" id="UP000788153"/>
    </source>
</evidence>
<reference evidence="2 3" key="1">
    <citation type="submission" date="2020-03" db="EMBL/GenBank/DDBJ databases">
        <title>Genomic Encyclopedia of Type Strains, Phase IV (KMG-IV): sequencing the most valuable type-strain genomes for metagenomic binning, comparative biology and taxonomic classification.</title>
        <authorList>
            <person name="Goeker M."/>
        </authorList>
    </citation>
    <scope>NUCLEOTIDE SEQUENCE [LARGE SCALE GENOMIC DNA]</scope>
    <source>
        <strain evidence="2 3">DSM 22753</strain>
    </source>
</reference>
<comment type="caution">
    <text evidence="2">The sequence shown here is derived from an EMBL/GenBank/DDBJ whole genome shotgun (WGS) entry which is preliminary data.</text>
</comment>
<organism evidence="2 3">
    <name type="scientific">Sphingomonas japonica</name>
    <dbReference type="NCBI Taxonomy" id="511662"/>
    <lineage>
        <taxon>Bacteria</taxon>
        <taxon>Pseudomonadati</taxon>
        <taxon>Pseudomonadota</taxon>
        <taxon>Alphaproteobacteria</taxon>
        <taxon>Sphingomonadales</taxon>
        <taxon>Sphingomonadaceae</taxon>
        <taxon>Sphingomonas</taxon>
    </lineage>
</organism>
<dbReference type="Pfam" id="PF10741">
    <property type="entry name" value="T2SSM_b"/>
    <property type="match status" value="1"/>
</dbReference>
<dbReference type="EMBL" id="JAASQP010000001">
    <property type="protein sequence ID" value="NIJ23114.1"/>
    <property type="molecule type" value="Genomic_DNA"/>
</dbReference>